<accession>A0ABP6CVJ7</accession>
<keyword evidence="3" id="KW-0408">Iron</keyword>
<dbReference type="RefSeq" id="WP_344547323.1">
    <property type="nucleotide sequence ID" value="NZ_BAAATD010000013.1"/>
</dbReference>
<dbReference type="InterPro" id="IPR044861">
    <property type="entry name" value="IPNS-like_FE2OG_OXY"/>
</dbReference>
<proteinExistence type="inferred from homology"/>
<comment type="caution">
    <text evidence="6">The sequence shown here is derived from an EMBL/GenBank/DDBJ whole genome shotgun (WGS) entry which is preliminary data.</text>
</comment>
<feature type="compositionally biased region" description="Basic and acidic residues" evidence="4">
    <location>
        <begin position="90"/>
        <end position="104"/>
    </location>
</feature>
<dbReference type="InterPro" id="IPR050231">
    <property type="entry name" value="Iron_ascorbate_oxido_reductase"/>
</dbReference>
<dbReference type="Gene3D" id="2.60.120.330">
    <property type="entry name" value="B-lactam Antibiotic, Isopenicillin N Synthase, Chain"/>
    <property type="match status" value="1"/>
</dbReference>
<keyword evidence="7" id="KW-1185">Reference proteome</keyword>
<dbReference type="EMBL" id="BAAATD010000013">
    <property type="protein sequence ID" value="GAA2627530.1"/>
    <property type="molecule type" value="Genomic_DNA"/>
</dbReference>
<evidence type="ECO:0000313" key="7">
    <source>
        <dbReference type="Proteomes" id="UP001501509"/>
    </source>
</evidence>
<comment type="similarity">
    <text evidence="3">Belongs to the iron/ascorbate-dependent oxidoreductase family.</text>
</comment>
<dbReference type="SUPFAM" id="SSF51197">
    <property type="entry name" value="Clavaminate synthase-like"/>
    <property type="match status" value="1"/>
</dbReference>
<dbReference type="Pfam" id="PF14226">
    <property type="entry name" value="DIOX_N"/>
    <property type="match status" value="1"/>
</dbReference>
<gene>
    <name evidence="6" type="ORF">GCM10010411_75840</name>
</gene>
<keyword evidence="3" id="KW-0479">Metal-binding</keyword>
<dbReference type="PROSITE" id="PS51471">
    <property type="entry name" value="FE2OG_OXY"/>
    <property type="match status" value="1"/>
</dbReference>
<evidence type="ECO:0000313" key="6">
    <source>
        <dbReference type="EMBL" id="GAA2627530.1"/>
    </source>
</evidence>
<dbReference type="InterPro" id="IPR026992">
    <property type="entry name" value="DIOX_N"/>
</dbReference>
<evidence type="ECO:0000259" key="5">
    <source>
        <dbReference type="PROSITE" id="PS51471"/>
    </source>
</evidence>
<evidence type="ECO:0000256" key="3">
    <source>
        <dbReference type="RuleBase" id="RU003682"/>
    </source>
</evidence>
<keyword evidence="3" id="KW-0560">Oxidoreductase</keyword>
<name>A0ABP6CVJ7_9ACTN</name>
<feature type="region of interest" description="Disordered" evidence="4">
    <location>
        <begin position="78"/>
        <end position="111"/>
    </location>
</feature>
<dbReference type="PANTHER" id="PTHR47990">
    <property type="entry name" value="2-OXOGLUTARATE (2OG) AND FE(II)-DEPENDENT OXYGENASE SUPERFAMILY PROTEIN-RELATED"/>
    <property type="match status" value="1"/>
</dbReference>
<evidence type="ECO:0000256" key="2">
    <source>
        <dbReference type="ARBA" id="ARBA00023194"/>
    </source>
</evidence>
<dbReference type="InterPro" id="IPR027443">
    <property type="entry name" value="IPNS-like_sf"/>
</dbReference>
<dbReference type="InterPro" id="IPR005123">
    <property type="entry name" value="Oxoglu/Fe-dep_dioxygenase_dom"/>
</dbReference>
<comment type="pathway">
    <text evidence="1">Antibiotic biosynthesis.</text>
</comment>
<dbReference type="Pfam" id="PF03171">
    <property type="entry name" value="2OG-FeII_Oxy"/>
    <property type="match status" value="1"/>
</dbReference>
<sequence>MTSTPGPVPTIDLALADRADSWAATADRIDGACRTGLFLLTGHQIPTEATQTVYRHTRALFEADPAVRRATSRSRSFLGYRGAPDAGSAADHKETFTIGRDPHPGETAGEFTPPNMWPPLPEFQQTLTAHYTRLQAVAIRVGDLLTKALELPPGFLTGRPERHISWLTAINYPTGAHETAAPRTRFGPHRDRGTIALVSATGPGLEVQADDGSWRPVPLTDGALVVIIGSMLAGWTGRRWTAPRHRVGPAAPSETSPRQSLVFFFNPDPATRLEPLPGPGRPHPPPPFGPALTVGDYLRTMIDGYRNPARP</sequence>
<keyword evidence="2" id="KW-0045">Antibiotic biosynthesis</keyword>
<organism evidence="6 7">
    <name type="scientific">Actinomadura fulvescens</name>
    <dbReference type="NCBI Taxonomy" id="46160"/>
    <lineage>
        <taxon>Bacteria</taxon>
        <taxon>Bacillati</taxon>
        <taxon>Actinomycetota</taxon>
        <taxon>Actinomycetes</taxon>
        <taxon>Streptosporangiales</taxon>
        <taxon>Thermomonosporaceae</taxon>
        <taxon>Actinomadura</taxon>
    </lineage>
</organism>
<reference evidence="7" key="1">
    <citation type="journal article" date="2019" name="Int. J. Syst. Evol. Microbiol.">
        <title>The Global Catalogue of Microorganisms (GCM) 10K type strain sequencing project: providing services to taxonomists for standard genome sequencing and annotation.</title>
        <authorList>
            <consortium name="The Broad Institute Genomics Platform"/>
            <consortium name="The Broad Institute Genome Sequencing Center for Infectious Disease"/>
            <person name="Wu L."/>
            <person name="Ma J."/>
        </authorList>
    </citation>
    <scope>NUCLEOTIDE SEQUENCE [LARGE SCALE GENOMIC DNA]</scope>
    <source>
        <strain evidence="7">JCM 6833</strain>
    </source>
</reference>
<evidence type="ECO:0000256" key="1">
    <source>
        <dbReference type="ARBA" id="ARBA00004792"/>
    </source>
</evidence>
<dbReference type="Proteomes" id="UP001501509">
    <property type="component" value="Unassembled WGS sequence"/>
</dbReference>
<evidence type="ECO:0000256" key="4">
    <source>
        <dbReference type="SAM" id="MobiDB-lite"/>
    </source>
</evidence>
<protein>
    <submittedName>
        <fullName evidence="6">2-oxoglutarate and iron-dependent oxygenase domain-containing protein</fullName>
    </submittedName>
</protein>
<feature type="domain" description="Fe2OG dioxygenase" evidence="5">
    <location>
        <begin position="163"/>
        <end position="267"/>
    </location>
</feature>